<dbReference type="PROSITE" id="PS51257">
    <property type="entry name" value="PROKAR_LIPOPROTEIN"/>
    <property type="match status" value="1"/>
</dbReference>
<protein>
    <submittedName>
        <fullName evidence="2">Uncharacterized protein</fullName>
    </submittedName>
</protein>
<evidence type="ECO:0000313" key="3">
    <source>
        <dbReference type="Proteomes" id="UP001575105"/>
    </source>
</evidence>
<dbReference type="Proteomes" id="UP001575105">
    <property type="component" value="Unassembled WGS sequence"/>
</dbReference>
<proteinExistence type="predicted"/>
<accession>A0ABV4U3G2</accession>
<evidence type="ECO:0000313" key="2">
    <source>
        <dbReference type="EMBL" id="MFA9478140.1"/>
    </source>
</evidence>
<reference evidence="2 3" key="1">
    <citation type="submission" date="2024-08" db="EMBL/GenBank/DDBJ databases">
        <title>Whole-genome sequencing of halo(alkali)philic microorganisms from hypersaline lakes.</title>
        <authorList>
            <person name="Sorokin D.Y."/>
            <person name="Merkel A.Y."/>
            <person name="Messina E."/>
            <person name="Yakimov M."/>
        </authorList>
    </citation>
    <scope>NUCLEOTIDE SEQUENCE [LARGE SCALE GENOMIC DNA]</scope>
    <source>
        <strain evidence="2 3">AB-hyl4</strain>
    </source>
</reference>
<keyword evidence="3" id="KW-1185">Reference proteome</keyword>
<dbReference type="RefSeq" id="WP_425345067.1">
    <property type="nucleotide sequence ID" value="NZ_JBGUBD010000004.1"/>
</dbReference>
<gene>
    <name evidence="2" type="ORF">ACERK3_07495</name>
</gene>
<sequence>MRNPQLLTLVTLTVALSATLALSGCGEANEREAETPASPALPATLFLADAPAGEPQDIAVLAAEAVDGQEVVLQGRIGGRREPFVANRAVMVLTDVNAVTCHAAGDVGCSTPWDYCCVPREQLQGKVASVQVVDETGQPLRTSLQAGGLEPLTQVIVQGVARREAGGDALIIDATNIYVER</sequence>
<feature type="signal peptide" evidence="1">
    <location>
        <begin position="1"/>
        <end position="23"/>
    </location>
</feature>
<name>A0ABV4U3G2_9BACT</name>
<organism evidence="2 3">
    <name type="scientific">Natronomicrosphaera hydrolytica</name>
    <dbReference type="NCBI Taxonomy" id="3242702"/>
    <lineage>
        <taxon>Bacteria</taxon>
        <taxon>Pseudomonadati</taxon>
        <taxon>Planctomycetota</taxon>
        <taxon>Phycisphaerae</taxon>
        <taxon>Phycisphaerales</taxon>
        <taxon>Phycisphaeraceae</taxon>
        <taxon>Natronomicrosphaera</taxon>
    </lineage>
</organism>
<feature type="chain" id="PRO_5046122553" evidence="1">
    <location>
        <begin position="24"/>
        <end position="181"/>
    </location>
</feature>
<dbReference type="EMBL" id="JBGUBD010000004">
    <property type="protein sequence ID" value="MFA9478140.1"/>
    <property type="molecule type" value="Genomic_DNA"/>
</dbReference>
<evidence type="ECO:0000256" key="1">
    <source>
        <dbReference type="SAM" id="SignalP"/>
    </source>
</evidence>
<keyword evidence="1" id="KW-0732">Signal</keyword>
<comment type="caution">
    <text evidence="2">The sequence shown here is derived from an EMBL/GenBank/DDBJ whole genome shotgun (WGS) entry which is preliminary data.</text>
</comment>